<gene>
    <name evidence="1" type="ORF">DRF58_15395</name>
</gene>
<evidence type="ECO:0000313" key="1">
    <source>
        <dbReference type="EMBL" id="REC67354.1"/>
    </source>
</evidence>
<dbReference type="Proteomes" id="UP000256326">
    <property type="component" value="Unassembled WGS sequence"/>
</dbReference>
<reference evidence="1 2" key="1">
    <citation type="journal article" date="2006" name="Int. J. Syst. Evol. Microbiol.">
        <title>Chryseobacterium hispanicum sp. nov., isolated from the drinking water distribution system of Sevilla, Spain.</title>
        <authorList>
            <person name="Gallego V."/>
            <person name="Garcia M.T."/>
            <person name="Ventosa A."/>
        </authorList>
    </citation>
    <scope>NUCLEOTIDE SEQUENCE [LARGE SCALE GENOMIC DNA]</scope>
    <source>
        <strain evidence="1 2">KCTC 22104</strain>
    </source>
</reference>
<dbReference type="AlphaFoldDB" id="A0A3D9CNQ5"/>
<proteinExistence type="predicted"/>
<sequence>MLFTACSKDDDDSAPRVAKEITSAELLKYKIVEEFVAKPNYQPQFGEHPILFVTYFSKENETNKVSMACFNNISSDMSIDNISYDAKTGITTVRTFLGFYELTRDENDDIILKGKLNITDGVDFKDYWNSNHVQLIYLENTIQPEEPEKFLLGIAKSTYSATVGNTTAYYEFDNEINWMYTIGGYPTTYPWTYRLLAKTIGKGKDNGTAKYDNLFVEIPSGNGWKGSKKDVALLLMHTWNSNKETVGPIGIYEKHTWK</sequence>
<accession>A0A3D9CNQ5</accession>
<evidence type="ECO:0000313" key="2">
    <source>
        <dbReference type="Proteomes" id="UP000256326"/>
    </source>
</evidence>
<comment type="caution">
    <text evidence="1">The sequence shown here is derived from an EMBL/GenBank/DDBJ whole genome shotgun (WGS) entry which is preliminary data.</text>
</comment>
<dbReference type="EMBL" id="QNUG01000045">
    <property type="protein sequence ID" value="REC67354.1"/>
    <property type="molecule type" value="Genomic_DNA"/>
</dbReference>
<organism evidence="1 2">
    <name type="scientific">Epilithonimonas hispanica</name>
    <dbReference type="NCBI Taxonomy" id="358687"/>
    <lineage>
        <taxon>Bacteria</taxon>
        <taxon>Pseudomonadati</taxon>
        <taxon>Bacteroidota</taxon>
        <taxon>Flavobacteriia</taxon>
        <taxon>Flavobacteriales</taxon>
        <taxon>Weeksellaceae</taxon>
        <taxon>Chryseobacterium group</taxon>
        <taxon>Epilithonimonas</taxon>
    </lineage>
</organism>
<name>A0A3D9CNQ5_9FLAO</name>
<protein>
    <submittedName>
        <fullName evidence="1">Uncharacterized protein</fullName>
    </submittedName>
</protein>
<keyword evidence="2" id="KW-1185">Reference proteome</keyword>